<dbReference type="Proteomes" id="UP000251002">
    <property type="component" value="Unassembled WGS sequence"/>
</dbReference>
<dbReference type="Pfam" id="PF10117">
    <property type="entry name" value="McrBC"/>
    <property type="match status" value="1"/>
</dbReference>
<evidence type="ECO:0000313" key="1">
    <source>
        <dbReference type="EMBL" id="RAZ81133.1"/>
    </source>
</evidence>
<dbReference type="AlphaFoldDB" id="A0A365L6Y1"/>
<name>A0A365L6Y1_9BACL</name>
<keyword evidence="2" id="KW-1185">Reference proteome</keyword>
<dbReference type="EMBL" id="QLZR01000001">
    <property type="protein sequence ID" value="RAZ81133.1"/>
    <property type="molecule type" value="Genomic_DNA"/>
</dbReference>
<protein>
    <recommendedName>
        <fullName evidence="3">Restriction endonuclease</fullName>
    </recommendedName>
</protein>
<evidence type="ECO:0008006" key="3">
    <source>
        <dbReference type="Google" id="ProtNLM"/>
    </source>
</evidence>
<comment type="caution">
    <text evidence="1">The sequence shown here is derived from an EMBL/GenBank/DDBJ whole genome shotgun (WGS) entry which is preliminary data.</text>
</comment>
<dbReference type="RefSeq" id="WP_112221556.1">
    <property type="nucleotide sequence ID" value="NZ_CP196859.1"/>
</dbReference>
<sequence>MEEIFKVPIRNLFVLLSYADNMPELINSMNDVDEDLITYDFICKQFLKEVEKVNRRGLVKDYVAIAEPTNRLAGRMVMEESMSYIISKKPIVVCEKDEYTANIWLNKLIKSTLKSITLNRYVKQETKAHSFKYMELMAEVDAPPLTKSSFAKMIFGRHKLHYKRVLQIALLLHEMTLLSHKNGNWSLFSAQLDERSLNGIFEKFLFNFYKIEQKEYRVKGEGMQWKLEGNKALLPGMRTDVSLIHKNKPEKIIIDAKFYKNIFQVHHGKSSFHSHNMYQLFTYLMHQEPDLNLRGILIYPFNGNAVDEKYVWNERMTMEVVTLDLDGAWKDIYNKLKEVIS</sequence>
<dbReference type="InterPro" id="IPR019292">
    <property type="entry name" value="McrC"/>
</dbReference>
<evidence type="ECO:0000313" key="2">
    <source>
        <dbReference type="Proteomes" id="UP000251002"/>
    </source>
</evidence>
<dbReference type="PANTHER" id="PTHR38733:SF1">
    <property type="entry name" value="TYPE IV METHYL-DIRECTED RESTRICTION ENZYME ECOKMCRBC"/>
    <property type="match status" value="1"/>
</dbReference>
<proteinExistence type="predicted"/>
<reference evidence="1 2" key="1">
    <citation type="submission" date="2018-06" db="EMBL/GenBank/DDBJ databases">
        <title>The draft genome sequences of strains SCU63 and S1.</title>
        <authorList>
            <person name="Gan L."/>
        </authorList>
    </citation>
    <scope>NUCLEOTIDE SEQUENCE [LARGE SCALE GENOMIC DNA]</scope>
    <source>
        <strain evidence="1 2">SCU63</strain>
    </source>
</reference>
<dbReference type="PANTHER" id="PTHR38733">
    <property type="entry name" value="PROTEIN MCRC"/>
    <property type="match status" value="1"/>
</dbReference>
<accession>A0A365L6Y1</accession>
<gene>
    <name evidence="1" type="ORF">DP120_02280</name>
</gene>
<organism evidence="1 2">
    <name type="scientific">Planococcus halotolerans</name>
    <dbReference type="NCBI Taxonomy" id="2233542"/>
    <lineage>
        <taxon>Bacteria</taxon>
        <taxon>Bacillati</taxon>
        <taxon>Bacillota</taxon>
        <taxon>Bacilli</taxon>
        <taxon>Bacillales</taxon>
        <taxon>Caryophanaceae</taxon>
        <taxon>Planococcus</taxon>
    </lineage>
</organism>